<accession>A0A3M3F9I5</accession>
<evidence type="ECO:0000313" key="2">
    <source>
        <dbReference type="Proteomes" id="UP000279057"/>
    </source>
</evidence>
<name>A0A3M3F9I5_PSESG</name>
<reference evidence="1 2" key="1">
    <citation type="submission" date="2018-08" db="EMBL/GenBank/DDBJ databases">
        <title>Recombination of ecologically and evolutionarily significant loci maintains genetic cohesion in the Pseudomonas syringae species complex.</title>
        <authorList>
            <person name="Dillon M."/>
            <person name="Thakur S."/>
            <person name="Almeida R.N.D."/>
            <person name="Weir B.S."/>
            <person name="Guttman D.S."/>
        </authorList>
    </citation>
    <scope>NUCLEOTIDE SEQUENCE [LARGE SCALE GENOMIC DNA]</scope>
    <source>
        <strain evidence="1 2">ICMP 4332</strain>
    </source>
</reference>
<evidence type="ECO:0000313" key="1">
    <source>
        <dbReference type="EMBL" id="RMM58580.1"/>
    </source>
</evidence>
<sequence>MNELNRKNALAKLVEELDRLHLPPSPGAETNIEKTGPFDFVTVRDGHQRHFNSAANRALLALAQAWQKEVPRLAIKVETKELVTLLRQTVADFHAAGKLGEDAKQNLLAIDEYVQQILKQTTTNFAHSFPARTAEMEYIEPFVIGPVTIMTREQWLDTVDFSSGTKQYTIDGEEANRGWKEAVLQELSPRKSPASTDAEPMPSLAASMYGPLKSGRSMVRVTLTGYERSLSSKAARHICKTALDGLSLILGGNSNFHIQTLADERMAPVSHHTIIEENGFLLSPGFGLTPQIPIWNGPRVKKELEKDRYRAPQDALANILHGLVTPDSHRHPLLAMRWATALDWLAEGTREVNEAIALAKIGTSLDVLTEGGKFGKILDMLTHLTGWSEEKEFQVGPYPRTLRSLVKELYDHCRSKILHGNVFDRLQSFTEMRSVGAELARIALMECALRLQRYEGEDGHTVFRDIPASPPQPE</sequence>
<dbReference type="AlphaFoldDB" id="A0A3M3F9I5"/>
<gene>
    <name evidence="1" type="ORF">ALQ74_02522</name>
</gene>
<dbReference type="RefSeq" id="WP_011167377.1">
    <property type="nucleotide sequence ID" value="NZ_RBOM01000319.1"/>
</dbReference>
<dbReference type="Proteomes" id="UP000279057">
    <property type="component" value="Unassembled WGS sequence"/>
</dbReference>
<organism evidence="1 2">
    <name type="scientific">Pseudomonas savastanoi pv. glycinea</name>
    <name type="common">Pseudomonas syringae pv. glycinea</name>
    <dbReference type="NCBI Taxonomy" id="318"/>
    <lineage>
        <taxon>Bacteria</taxon>
        <taxon>Pseudomonadati</taxon>
        <taxon>Pseudomonadota</taxon>
        <taxon>Gammaproteobacteria</taxon>
        <taxon>Pseudomonadales</taxon>
        <taxon>Pseudomonadaceae</taxon>
        <taxon>Pseudomonas</taxon>
    </lineage>
</organism>
<protein>
    <recommendedName>
        <fullName evidence="3">Apea-like HEPN domain-containing protein</fullName>
    </recommendedName>
</protein>
<evidence type="ECO:0008006" key="3">
    <source>
        <dbReference type="Google" id="ProtNLM"/>
    </source>
</evidence>
<comment type="caution">
    <text evidence="1">The sequence shown here is derived from an EMBL/GenBank/DDBJ whole genome shotgun (WGS) entry which is preliminary data.</text>
</comment>
<proteinExistence type="predicted"/>
<dbReference type="EMBL" id="RBOM01000319">
    <property type="protein sequence ID" value="RMM58580.1"/>
    <property type="molecule type" value="Genomic_DNA"/>
</dbReference>